<gene>
    <name evidence="1" type="ORF">KUCAC02_014444</name>
</gene>
<keyword evidence="2" id="KW-1185">Reference proteome</keyword>
<reference evidence="1" key="1">
    <citation type="submission" date="2022-05" db="EMBL/GenBank/DDBJ databases">
        <title>Chromosome-level genome of Chaenocephalus aceratus.</title>
        <authorList>
            <person name="Park H."/>
        </authorList>
    </citation>
    <scope>NUCLEOTIDE SEQUENCE</scope>
    <source>
        <strain evidence="1">KU_202001</strain>
    </source>
</reference>
<evidence type="ECO:0000313" key="1">
    <source>
        <dbReference type="EMBL" id="KAI4811563.1"/>
    </source>
</evidence>
<evidence type="ECO:0000313" key="2">
    <source>
        <dbReference type="Proteomes" id="UP001057452"/>
    </source>
</evidence>
<accession>A0ACB9WEK7</accession>
<protein>
    <submittedName>
        <fullName evidence="1">Uncharacterized protein</fullName>
    </submittedName>
</protein>
<dbReference type="Proteomes" id="UP001057452">
    <property type="component" value="Chromosome 16"/>
</dbReference>
<name>A0ACB9WEK7_CHAAC</name>
<organism evidence="1 2">
    <name type="scientific">Chaenocephalus aceratus</name>
    <name type="common">Blackfin icefish</name>
    <name type="synonym">Chaenichthys aceratus</name>
    <dbReference type="NCBI Taxonomy" id="36190"/>
    <lineage>
        <taxon>Eukaryota</taxon>
        <taxon>Metazoa</taxon>
        <taxon>Chordata</taxon>
        <taxon>Craniata</taxon>
        <taxon>Vertebrata</taxon>
        <taxon>Euteleostomi</taxon>
        <taxon>Actinopterygii</taxon>
        <taxon>Neopterygii</taxon>
        <taxon>Teleostei</taxon>
        <taxon>Neoteleostei</taxon>
        <taxon>Acanthomorphata</taxon>
        <taxon>Eupercaria</taxon>
        <taxon>Perciformes</taxon>
        <taxon>Notothenioidei</taxon>
        <taxon>Channichthyidae</taxon>
        <taxon>Chaenocephalus</taxon>
    </lineage>
</organism>
<proteinExistence type="predicted"/>
<dbReference type="EMBL" id="CM043800">
    <property type="protein sequence ID" value="KAI4811563.1"/>
    <property type="molecule type" value="Genomic_DNA"/>
</dbReference>
<sequence length="62" mass="7428">MKNKLNYCKSSKILNNSLLCMLQAKMKGMRCNCYFFPIDCLSCWVVMQFFSYYCCFDICMFL</sequence>
<comment type="caution">
    <text evidence="1">The sequence shown here is derived from an EMBL/GenBank/DDBJ whole genome shotgun (WGS) entry which is preliminary data.</text>
</comment>